<feature type="compositionally biased region" description="Polar residues" evidence="1">
    <location>
        <begin position="20"/>
        <end position="30"/>
    </location>
</feature>
<feature type="compositionally biased region" description="Acidic residues" evidence="1">
    <location>
        <begin position="463"/>
        <end position="473"/>
    </location>
</feature>
<gene>
    <name evidence="2" type="ORF">N7463_007490</name>
</gene>
<feature type="compositionally biased region" description="Polar residues" evidence="1">
    <location>
        <begin position="63"/>
        <end position="79"/>
    </location>
</feature>
<comment type="caution">
    <text evidence="2">The sequence shown here is derived from an EMBL/GenBank/DDBJ whole genome shotgun (WGS) entry which is preliminary data.</text>
</comment>
<reference evidence="2" key="2">
    <citation type="journal article" date="2023" name="IMA Fungus">
        <title>Comparative genomic study of the Penicillium genus elucidates a diverse pangenome and 15 lateral gene transfer events.</title>
        <authorList>
            <person name="Petersen C."/>
            <person name="Sorensen T."/>
            <person name="Nielsen M.R."/>
            <person name="Sondergaard T.E."/>
            <person name="Sorensen J.L."/>
            <person name="Fitzpatrick D.A."/>
            <person name="Frisvad J.C."/>
            <person name="Nielsen K.L."/>
        </authorList>
    </citation>
    <scope>NUCLEOTIDE SEQUENCE</scope>
    <source>
        <strain evidence="2">IBT 29495</strain>
    </source>
</reference>
<dbReference type="OrthoDB" id="4369211at2759"/>
<accession>A0A9W9XXR3</accession>
<reference evidence="2" key="1">
    <citation type="submission" date="2022-12" db="EMBL/GenBank/DDBJ databases">
        <authorList>
            <person name="Petersen C."/>
        </authorList>
    </citation>
    <scope>NUCLEOTIDE SEQUENCE</scope>
    <source>
        <strain evidence="2">IBT 29495</strain>
    </source>
</reference>
<organism evidence="2 3">
    <name type="scientific">Penicillium fimorum</name>
    <dbReference type="NCBI Taxonomy" id="1882269"/>
    <lineage>
        <taxon>Eukaryota</taxon>
        <taxon>Fungi</taxon>
        <taxon>Dikarya</taxon>
        <taxon>Ascomycota</taxon>
        <taxon>Pezizomycotina</taxon>
        <taxon>Eurotiomycetes</taxon>
        <taxon>Eurotiomycetidae</taxon>
        <taxon>Eurotiales</taxon>
        <taxon>Aspergillaceae</taxon>
        <taxon>Penicillium</taxon>
    </lineage>
</organism>
<feature type="compositionally biased region" description="Basic and acidic residues" evidence="1">
    <location>
        <begin position="538"/>
        <end position="559"/>
    </location>
</feature>
<evidence type="ECO:0000313" key="2">
    <source>
        <dbReference type="EMBL" id="KAJ5504616.1"/>
    </source>
</evidence>
<name>A0A9W9XXR3_9EURO</name>
<dbReference type="Proteomes" id="UP001149954">
    <property type="component" value="Unassembled WGS sequence"/>
</dbReference>
<dbReference type="EMBL" id="JAPWDS010000003">
    <property type="protein sequence ID" value="KAJ5504616.1"/>
    <property type="molecule type" value="Genomic_DNA"/>
</dbReference>
<feature type="region of interest" description="Disordered" evidence="1">
    <location>
        <begin position="1"/>
        <end position="116"/>
    </location>
</feature>
<feature type="compositionally biased region" description="Basic and acidic residues" evidence="1">
    <location>
        <begin position="567"/>
        <end position="613"/>
    </location>
</feature>
<protein>
    <submittedName>
        <fullName evidence="2">Uncharacterized protein</fullName>
    </submittedName>
</protein>
<sequence length="613" mass="70230">MGKSGRKTRRKNRQAAYLQTPFSENESEASLQLEGPETEPRRSRSPTQASKSSRRSRSLMRSYTQAHKAQQSRSPTQEPQGIPVGEEFAEGAMDMDSSEDTDSESEEPPLQDRLPTSSHAIRITQDAVAASPNIIQNFVSQNKHKDLRKFFNSLNNRIRKENRILDLSDVSEGTIPYASYEGVLRGYTDTFEHFANNTNHDEAWNQFNTTYKLIAALNKRHWIQSDWNLDESWAEEQISLPNPDPVRNHLALLSEEEELGRKRREETDELLPSIETDADTSSVEELDALESRTWKQQRQMSSGTVLYWWPKGPGSQTFVIYGTSSAPIFRIRAGSYESYNPSKVERVLISRTRGTAKEVEEDDDGVLDEHWKYNRRDVAGILGIGWKIEDDDEDGINPLSLLQPIKGGLYPQTRALVKWRDGTRTIEGRSFIRRITMGSSLDGDKTIYQKAMEMEKSYRENQGLDDYEDDSASEEPRASEKPRRYKAGVLRSHVRFRDVSPGESSDEGDYARGPYSRRRSTRESSNERNSARSRHHSIREGSARSRRQSTREGSNERNSARSRHHSIREGSARSRRQSTREGSDERDSARSRRHSTREGSVRSRRQSTRESSE</sequence>
<evidence type="ECO:0000256" key="1">
    <source>
        <dbReference type="SAM" id="MobiDB-lite"/>
    </source>
</evidence>
<dbReference type="AlphaFoldDB" id="A0A9W9XXR3"/>
<feature type="compositionally biased region" description="Acidic residues" evidence="1">
    <location>
        <begin position="96"/>
        <end position="109"/>
    </location>
</feature>
<feature type="region of interest" description="Disordered" evidence="1">
    <location>
        <begin position="458"/>
        <end position="613"/>
    </location>
</feature>
<feature type="compositionally biased region" description="Basic and acidic residues" evidence="1">
    <location>
        <begin position="521"/>
        <end position="530"/>
    </location>
</feature>
<feature type="compositionally biased region" description="Basic residues" evidence="1">
    <location>
        <begin position="1"/>
        <end position="13"/>
    </location>
</feature>
<proteinExistence type="predicted"/>
<evidence type="ECO:0000313" key="3">
    <source>
        <dbReference type="Proteomes" id="UP001149954"/>
    </source>
</evidence>
<keyword evidence="3" id="KW-1185">Reference proteome</keyword>
<feature type="region of interest" description="Disordered" evidence="1">
    <location>
        <begin position="258"/>
        <end position="282"/>
    </location>
</feature>